<protein>
    <recommendedName>
        <fullName evidence="4">Type A2 lantipeptide</fullName>
    </recommendedName>
</protein>
<accession>A0A1Z1WQ21</accession>
<dbReference type="eggNOG" id="ENOG5032C7D">
    <property type="taxonomic scope" value="Bacteria"/>
</dbReference>
<evidence type="ECO:0000313" key="3">
    <source>
        <dbReference type="Proteomes" id="UP000195880"/>
    </source>
</evidence>
<gene>
    <name evidence="2" type="ORF">SMD44_07909</name>
</gene>
<proteinExistence type="predicted"/>
<dbReference type="Proteomes" id="UP000195880">
    <property type="component" value="Chromosome"/>
</dbReference>
<dbReference type="AlphaFoldDB" id="A0A1Z1WQ21"/>
<evidence type="ECO:0000313" key="2">
    <source>
        <dbReference type="EMBL" id="ARX88422.1"/>
    </source>
</evidence>
<dbReference type="STRING" id="67267.GCA_000716675_01799"/>
<evidence type="ECO:0000256" key="1">
    <source>
        <dbReference type="SAM" id="MobiDB-lite"/>
    </source>
</evidence>
<name>A0A1Z1WQ21_9ACTN</name>
<sequence>MNNVPQVETREISDADLDNVAGGLVSGVVGNVTGTVDSIAPVSGVVGGVVARSRCHRCEHRRRHGPGLRPDRRSLSLRSLRRRDT</sequence>
<dbReference type="KEGG" id="salf:SMD44_07909"/>
<feature type="region of interest" description="Disordered" evidence="1">
    <location>
        <begin position="61"/>
        <end position="85"/>
    </location>
</feature>
<organism evidence="2 3">
    <name type="scientific">Streptomyces alboflavus</name>
    <dbReference type="NCBI Taxonomy" id="67267"/>
    <lineage>
        <taxon>Bacteria</taxon>
        <taxon>Bacillati</taxon>
        <taxon>Actinomycetota</taxon>
        <taxon>Actinomycetes</taxon>
        <taxon>Kitasatosporales</taxon>
        <taxon>Streptomycetaceae</taxon>
        <taxon>Streptomyces</taxon>
    </lineage>
</organism>
<evidence type="ECO:0008006" key="4">
    <source>
        <dbReference type="Google" id="ProtNLM"/>
    </source>
</evidence>
<dbReference type="EMBL" id="CP021748">
    <property type="protein sequence ID" value="ARX88422.1"/>
    <property type="molecule type" value="Genomic_DNA"/>
</dbReference>
<keyword evidence="3" id="KW-1185">Reference proteome</keyword>
<reference evidence="2 3" key="1">
    <citation type="submission" date="2017-05" db="EMBL/GenBank/DDBJ databases">
        <title>Streptomyces alboflavus Genome sequencing and assembly.</title>
        <authorList>
            <person name="Wang Y."/>
            <person name="Du B."/>
            <person name="Ding Y."/>
            <person name="Liu H."/>
            <person name="Hou Q."/>
            <person name="Liu K."/>
            <person name="Wang C."/>
            <person name="Yao L."/>
        </authorList>
    </citation>
    <scope>NUCLEOTIDE SEQUENCE [LARGE SCALE GENOMIC DNA]</scope>
    <source>
        <strain evidence="2 3">MDJK44</strain>
    </source>
</reference>